<dbReference type="Gene3D" id="3.30.420.10">
    <property type="entry name" value="Ribonuclease H-like superfamily/Ribonuclease H"/>
    <property type="match status" value="1"/>
</dbReference>
<dbReference type="EMBL" id="LVYI01000022">
    <property type="protein sequence ID" value="OAP53798.1"/>
    <property type="molecule type" value="Genomic_DNA"/>
</dbReference>
<sequence length="109" mass="12594">MQDNAPIHKAKKVTEWLRDHGIVLMGWPPFSPDLNPIENLWFELKCLVNAIDLELQNTKGDSQEVLDRFAKAITKAWASIDRKKIKNAVKSMDERVNAVIEAKGWYTRF</sequence>
<dbReference type="InterPro" id="IPR036397">
    <property type="entry name" value="RNaseH_sf"/>
</dbReference>
<comment type="caution">
    <text evidence="2">The sequence shown here is derived from an EMBL/GenBank/DDBJ whole genome shotgun (WGS) entry which is preliminary data.</text>
</comment>
<dbReference type="STRING" id="1367422.A0A178Z1X5"/>
<dbReference type="GO" id="GO:0003676">
    <property type="term" value="F:nucleic acid binding"/>
    <property type="evidence" value="ECO:0007669"/>
    <property type="project" value="InterPro"/>
</dbReference>
<dbReference type="Proteomes" id="UP000078343">
    <property type="component" value="Unassembled WGS sequence"/>
</dbReference>
<evidence type="ECO:0000313" key="3">
    <source>
        <dbReference type="Proteomes" id="UP000078343"/>
    </source>
</evidence>
<evidence type="ECO:0000259" key="1">
    <source>
        <dbReference type="Pfam" id="PF13358"/>
    </source>
</evidence>
<dbReference type="InterPro" id="IPR038717">
    <property type="entry name" value="Tc1-like_DDE_dom"/>
</dbReference>
<name>A0A178Z1X5_9EURO</name>
<dbReference type="OrthoDB" id="4737581at2759"/>
<reference evidence="2 3" key="1">
    <citation type="submission" date="2016-04" db="EMBL/GenBank/DDBJ databases">
        <title>Draft genome of Fonsecaea erecta CBS 125763.</title>
        <authorList>
            <person name="Weiss V.A."/>
            <person name="Vicente V.A."/>
            <person name="Raittz R.T."/>
            <person name="Moreno L.F."/>
            <person name="De Souza E.M."/>
            <person name="Pedrosa F.O."/>
            <person name="Steffens M.B."/>
            <person name="Faoro H."/>
            <person name="Tadra-Sfeir M.Z."/>
            <person name="Najafzadeh M.J."/>
            <person name="Felipe M.S."/>
            <person name="Teixeira M."/>
            <person name="Sun J."/>
            <person name="Xi L."/>
            <person name="Gomes R."/>
            <person name="De Azevedo C.M."/>
            <person name="Salgado C.G."/>
            <person name="Da Silva M.B."/>
            <person name="Nascimento M.F."/>
            <person name="Queiroz-Telles F."/>
            <person name="Attili D.S."/>
            <person name="Gorbushina A."/>
        </authorList>
    </citation>
    <scope>NUCLEOTIDE SEQUENCE [LARGE SCALE GENOMIC DNA]</scope>
    <source>
        <strain evidence="2 3">CBS 125763</strain>
    </source>
</reference>
<dbReference type="AlphaFoldDB" id="A0A178Z1X5"/>
<keyword evidence="3" id="KW-1185">Reference proteome</keyword>
<protein>
    <recommendedName>
        <fullName evidence="1">Tc1-like transposase DDE domain-containing protein</fullName>
    </recommendedName>
</protein>
<dbReference type="RefSeq" id="XP_018687165.1">
    <property type="nucleotide sequence ID" value="XM_018843521.1"/>
</dbReference>
<evidence type="ECO:0000313" key="2">
    <source>
        <dbReference type="EMBL" id="OAP53798.1"/>
    </source>
</evidence>
<dbReference type="GeneID" id="30016184"/>
<dbReference type="Pfam" id="PF13358">
    <property type="entry name" value="DDE_3"/>
    <property type="match status" value="1"/>
</dbReference>
<gene>
    <name evidence="2" type="ORF">AYL99_12017</name>
</gene>
<feature type="domain" description="Tc1-like transposase DDE" evidence="1">
    <location>
        <begin position="3"/>
        <end position="46"/>
    </location>
</feature>
<accession>A0A178Z1X5</accession>
<proteinExistence type="predicted"/>
<organism evidence="2 3">
    <name type="scientific">Fonsecaea erecta</name>
    <dbReference type="NCBI Taxonomy" id="1367422"/>
    <lineage>
        <taxon>Eukaryota</taxon>
        <taxon>Fungi</taxon>
        <taxon>Dikarya</taxon>
        <taxon>Ascomycota</taxon>
        <taxon>Pezizomycotina</taxon>
        <taxon>Eurotiomycetes</taxon>
        <taxon>Chaetothyriomycetidae</taxon>
        <taxon>Chaetothyriales</taxon>
        <taxon>Herpotrichiellaceae</taxon>
        <taxon>Fonsecaea</taxon>
    </lineage>
</organism>